<keyword evidence="1" id="KW-0067">ATP-binding</keyword>
<evidence type="ECO:0000313" key="1">
    <source>
        <dbReference type="EMBL" id="GFS17772.1"/>
    </source>
</evidence>
<accession>A0AAV4J9X6</accession>
<proteinExistence type="predicted"/>
<keyword evidence="1" id="KW-0378">Hydrolase</keyword>
<name>A0AAV4J9X6_9GAST</name>
<evidence type="ECO:0000313" key="2">
    <source>
        <dbReference type="Proteomes" id="UP000762676"/>
    </source>
</evidence>
<dbReference type="EMBL" id="BMAT01002970">
    <property type="protein sequence ID" value="GFS17772.1"/>
    <property type="molecule type" value="Genomic_DNA"/>
</dbReference>
<dbReference type="Proteomes" id="UP000762676">
    <property type="component" value="Unassembled WGS sequence"/>
</dbReference>
<dbReference type="GO" id="GO:0004386">
    <property type="term" value="F:helicase activity"/>
    <property type="evidence" value="ECO:0007669"/>
    <property type="project" value="UniProtKB-KW"/>
</dbReference>
<protein>
    <submittedName>
        <fullName evidence="1">DNA helicase</fullName>
    </submittedName>
</protein>
<organism evidence="1 2">
    <name type="scientific">Elysia marginata</name>
    <dbReference type="NCBI Taxonomy" id="1093978"/>
    <lineage>
        <taxon>Eukaryota</taxon>
        <taxon>Metazoa</taxon>
        <taxon>Spiralia</taxon>
        <taxon>Lophotrochozoa</taxon>
        <taxon>Mollusca</taxon>
        <taxon>Gastropoda</taxon>
        <taxon>Heterobranchia</taxon>
        <taxon>Euthyneura</taxon>
        <taxon>Panpulmonata</taxon>
        <taxon>Sacoglossa</taxon>
        <taxon>Placobranchoidea</taxon>
        <taxon>Plakobranchidae</taxon>
        <taxon>Elysia</taxon>
    </lineage>
</organism>
<keyword evidence="1" id="KW-0347">Helicase</keyword>
<reference evidence="1 2" key="1">
    <citation type="journal article" date="2021" name="Elife">
        <title>Chloroplast acquisition without the gene transfer in kleptoplastic sea slugs, Plakobranchus ocellatus.</title>
        <authorList>
            <person name="Maeda T."/>
            <person name="Takahashi S."/>
            <person name="Yoshida T."/>
            <person name="Shimamura S."/>
            <person name="Takaki Y."/>
            <person name="Nagai Y."/>
            <person name="Toyoda A."/>
            <person name="Suzuki Y."/>
            <person name="Arimoto A."/>
            <person name="Ishii H."/>
            <person name="Satoh N."/>
            <person name="Nishiyama T."/>
            <person name="Hasebe M."/>
            <person name="Maruyama T."/>
            <person name="Minagawa J."/>
            <person name="Obokata J."/>
            <person name="Shigenobu S."/>
        </authorList>
    </citation>
    <scope>NUCLEOTIDE SEQUENCE [LARGE SCALE GENOMIC DNA]</scope>
</reference>
<keyword evidence="1" id="KW-0547">Nucleotide-binding</keyword>
<dbReference type="AlphaFoldDB" id="A0AAV4J9X6"/>
<gene>
    <name evidence="1" type="ORF">ElyMa_001504400</name>
</gene>
<sequence length="222" mass="25500">MAKLIYNRTQNRLLKYNSFSLGSRHCQTIFWRKSASTTIASNSHPWVIRMLHSMAGIHSFECKVKSITVLALSSLPLKINIRSCKCISWKMMQPQRADTVFSRGSSLGSFQIYKTCCKAIIRIHVIQLKYAYEFARSNFESYVIVINEQARPIGEHERRFNAPSSLNDVAILIPNDPVGHRDIVLHTRNGECKCISELHKAYMTLFNIHYSFPLVQMVGIFN</sequence>
<comment type="caution">
    <text evidence="1">The sequence shown here is derived from an EMBL/GenBank/DDBJ whole genome shotgun (WGS) entry which is preliminary data.</text>
</comment>
<keyword evidence="2" id="KW-1185">Reference proteome</keyword>